<evidence type="ECO:0000313" key="1">
    <source>
        <dbReference type="EMBL" id="MBK9719092.1"/>
    </source>
</evidence>
<protein>
    <submittedName>
        <fullName evidence="1">Uncharacterized protein</fullName>
    </submittedName>
</protein>
<evidence type="ECO:0000313" key="2">
    <source>
        <dbReference type="Proteomes" id="UP000808349"/>
    </source>
</evidence>
<dbReference type="EMBL" id="JADKFW010000015">
    <property type="protein sequence ID" value="MBK9719092.1"/>
    <property type="molecule type" value="Genomic_DNA"/>
</dbReference>
<organism evidence="1 2">
    <name type="scientific">Candidatus Defluviibacterium haderslevense</name>
    <dbReference type="NCBI Taxonomy" id="2981993"/>
    <lineage>
        <taxon>Bacteria</taxon>
        <taxon>Pseudomonadati</taxon>
        <taxon>Bacteroidota</taxon>
        <taxon>Saprospiria</taxon>
        <taxon>Saprospirales</taxon>
        <taxon>Saprospiraceae</taxon>
        <taxon>Candidatus Defluviibacterium</taxon>
    </lineage>
</organism>
<gene>
    <name evidence="1" type="ORF">IPO85_16560</name>
</gene>
<dbReference type="AlphaFoldDB" id="A0A9D7SCF4"/>
<reference evidence="1 2" key="1">
    <citation type="submission" date="2020-10" db="EMBL/GenBank/DDBJ databases">
        <title>Connecting structure to function with the recovery of over 1000 high-quality activated sludge metagenome-assembled genomes encoding full-length rRNA genes using long-read sequencing.</title>
        <authorList>
            <person name="Singleton C.M."/>
            <person name="Petriglieri F."/>
            <person name="Kristensen J.M."/>
            <person name="Kirkegaard R.H."/>
            <person name="Michaelsen T.Y."/>
            <person name="Andersen M.H."/>
            <person name="Karst S.M."/>
            <person name="Dueholm M.S."/>
            <person name="Nielsen P.H."/>
            <person name="Albertsen M."/>
        </authorList>
    </citation>
    <scope>NUCLEOTIDE SEQUENCE [LARGE SCALE GENOMIC DNA]</scope>
    <source>
        <strain evidence="1">Ribe_18-Q3-R11-54_BAT3C.373</strain>
    </source>
</reference>
<proteinExistence type="predicted"/>
<accession>A0A9D7SCF4</accession>
<comment type="caution">
    <text evidence="1">The sequence shown here is derived from an EMBL/GenBank/DDBJ whole genome shotgun (WGS) entry which is preliminary data.</text>
</comment>
<dbReference type="Proteomes" id="UP000808349">
    <property type="component" value="Unassembled WGS sequence"/>
</dbReference>
<dbReference type="InterPro" id="IPR011044">
    <property type="entry name" value="Quino_amine_DH_bsu"/>
</dbReference>
<name>A0A9D7SCF4_9BACT</name>
<dbReference type="SUPFAM" id="SSF50969">
    <property type="entry name" value="YVTN repeat-like/Quinoprotein amine dehydrogenase"/>
    <property type="match status" value="1"/>
</dbReference>
<sequence length="138" mass="15801">MLVFLLDPSGIKLHHIDTGIIKFDPAFSTALFSPDGTKWVHHGFHKNPLWPNPETYPEVVHVFDFDRCNGHFTNHRFWQFTVPYFNGATGTSISPNSRFLYVSTGTYLLQYDLNASNIQSSGILVDYINYNIPNHNII</sequence>